<reference evidence="7" key="1">
    <citation type="submission" date="2017-01" db="EMBL/GenBank/DDBJ databases">
        <authorList>
            <person name="Varghese N."/>
            <person name="Submissions S."/>
        </authorList>
    </citation>
    <scope>NUCLEOTIDE SEQUENCE [LARGE SCALE GENOMIC DNA]</scope>
    <source>
        <strain evidence="7">DSM 46698</strain>
    </source>
</reference>
<evidence type="ECO:0000256" key="2">
    <source>
        <dbReference type="ARBA" id="ARBA00023002"/>
    </source>
</evidence>
<comment type="similarity">
    <text evidence="1 4">Belongs to the UDP-glucose/GDP-mannose dehydrogenase family.</text>
</comment>
<dbReference type="PANTHER" id="PTHR43491">
    <property type="entry name" value="UDP-N-ACETYL-D-MANNOSAMINE DEHYDROGENASE"/>
    <property type="match status" value="1"/>
</dbReference>
<evidence type="ECO:0000313" key="6">
    <source>
        <dbReference type="EMBL" id="SIT13629.1"/>
    </source>
</evidence>
<dbReference type="Pfam" id="PF03721">
    <property type="entry name" value="UDPG_MGDP_dh_N"/>
    <property type="match status" value="1"/>
</dbReference>
<feature type="domain" description="UDP-glucose/GDP-mannose dehydrogenase C-terminal" evidence="5">
    <location>
        <begin position="326"/>
        <end position="424"/>
    </location>
</feature>
<dbReference type="OrthoDB" id="9803238at2"/>
<protein>
    <submittedName>
        <fullName evidence="6">UDP-N-acetyl-D-galactosamine dehydrogenase</fullName>
    </submittedName>
</protein>
<dbReference type="PANTHER" id="PTHR43491:SF2">
    <property type="entry name" value="UDP-N-ACETYL-D-MANNOSAMINE DEHYDROGENASE"/>
    <property type="match status" value="1"/>
</dbReference>
<dbReference type="EMBL" id="FTOP01000020">
    <property type="protein sequence ID" value="SIT13629.1"/>
    <property type="molecule type" value="Genomic_DNA"/>
</dbReference>
<dbReference type="InterPro" id="IPR017476">
    <property type="entry name" value="UDP-Glc/GDP-Man"/>
</dbReference>
<dbReference type="Gene3D" id="3.40.50.720">
    <property type="entry name" value="NAD(P)-binding Rossmann-like Domain"/>
    <property type="match status" value="2"/>
</dbReference>
<dbReference type="InterPro" id="IPR001732">
    <property type="entry name" value="UDP-Glc/GDP-Man_DH_N"/>
</dbReference>
<dbReference type="SMART" id="SM00984">
    <property type="entry name" value="UDPG_MGDP_dh_C"/>
    <property type="match status" value="1"/>
</dbReference>
<dbReference type="PIRSF" id="PIRSF500136">
    <property type="entry name" value="UDP_ManNAc_DH"/>
    <property type="match status" value="1"/>
</dbReference>
<dbReference type="Proteomes" id="UP000186026">
    <property type="component" value="Unassembled WGS sequence"/>
</dbReference>
<dbReference type="SUPFAM" id="SSF48179">
    <property type="entry name" value="6-phosphogluconate dehydrogenase C-terminal domain-like"/>
    <property type="match status" value="1"/>
</dbReference>
<dbReference type="InterPro" id="IPR036220">
    <property type="entry name" value="UDP-Glc/GDP-Man_DH_C_sf"/>
</dbReference>
<dbReference type="InterPro" id="IPR008927">
    <property type="entry name" value="6-PGluconate_DH-like_C_sf"/>
</dbReference>
<gene>
    <name evidence="6" type="ORF">SAMN05421761_12021</name>
</gene>
<dbReference type="SUPFAM" id="SSF51735">
    <property type="entry name" value="NAD(P)-binding Rossmann-fold domains"/>
    <property type="match status" value="1"/>
</dbReference>
<proteinExistence type="inferred from homology"/>
<dbReference type="InterPro" id="IPR014027">
    <property type="entry name" value="UDP-Glc/GDP-Man_DH_C"/>
</dbReference>
<dbReference type="GO" id="GO:0051287">
    <property type="term" value="F:NAD binding"/>
    <property type="evidence" value="ECO:0007669"/>
    <property type="project" value="InterPro"/>
</dbReference>
<keyword evidence="3" id="KW-0520">NAD</keyword>
<evidence type="ECO:0000259" key="5">
    <source>
        <dbReference type="SMART" id="SM00984"/>
    </source>
</evidence>
<dbReference type="GO" id="GO:0016628">
    <property type="term" value="F:oxidoreductase activity, acting on the CH-CH group of donors, NAD or NADP as acceptor"/>
    <property type="evidence" value="ECO:0007669"/>
    <property type="project" value="InterPro"/>
</dbReference>
<dbReference type="NCBIfam" id="TIGR03026">
    <property type="entry name" value="NDP-sugDHase"/>
    <property type="match status" value="1"/>
</dbReference>
<dbReference type="RefSeq" id="WP_076502872.1">
    <property type="nucleotide sequence ID" value="NZ_FTOP01000020.1"/>
</dbReference>
<dbReference type="InterPro" id="IPR014026">
    <property type="entry name" value="UDP-Glc/GDP-Man_DH_dimer"/>
</dbReference>
<evidence type="ECO:0000256" key="3">
    <source>
        <dbReference type="ARBA" id="ARBA00023027"/>
    </source>
</evidence>
<dbReference type="Pfam" id="PF03720">
    <property type="entry name" value="UDPG_MGDP_dh_C"/>
    <property type="match status" value="1"/>
</dbReference>
<dbReference type="AlphaFoldDB" id="A0A1N7PT64"/>
<evidence type="ECO:0000256" key="1">
    <source>
        <dbReference type="ARBA" id="ARBA00006601"/>
    </source>
</evidence>
<accession>A0A1N7PT64</accession>
<dbReference type="PIRSF" id="PIRSF000124">
    <property type="entry name" value="UDPglc_GDPman_dh"/>
    <property type="match status" value="1"/>
</dbReference>
<evidence type="ECO:0000256" key="4">
    <source>
        <dbReference type="PIRNR" id="PIRNR000124"/>
    </source>
</evidence>
<name>A0A1N7PT64_9BACT</name>
<dbReference type="InterPro" id="IPR028359">
    <property type="entry name" value="UDP_ManNAc/GlcNAc_DH"/>
</dbReference>
<sequence length="431" mass="48059">MQTAFSKDLNNSKLAIIGLGYVGLPLAVEFAKKYKVFGFDINTTRINALKKGLDDTLEVEESILKEVVHAESLMLTNQTVDLAAANIYIITVPTPTDKHHRPDLSPLIAASKTVGQVLKRGDIVIYESTVYPGCTEEDCVPVLEQQSGLSFNTDFFVGYSPERINPGDKQHTLTKIKKVTSGSTPEVATLINQLYASIIEAGTFQASSIKVAEAAKVIENSQRDINIAFVNELSKIFNLLEIDTKEVLEAAGTKWNFLNFSPGLVGGHCIGVDPYYLAQKAQEVGYHPDIILAGRRVNDSMGKHVATELIKHMMRKDLKVLEAKVLILGFAFKENCPDYRNTRVIDIYHELRSFDMEVDIYDPWVNRGEVKREYGVDLLDQSQLPNLNQYSAIVLAVAHQDFLKLNLKKSNNQVIFDVKSTLPKQNVDARL</sequence>
<dbReference type="STRING" id="529505.SAMN05421761_12021"/>
<keyword evidence="2" id="KW-0560">Oxidoreductase</keyword>
<keyword evidence="7" id="KW-1185">Reference proteome</keyword>
<dbReference type="InterPro" id="IPR036291">
    <property type="entry name" value="NAD(P)-bd_dom_sf"/>
</dbReference>
<evidence type="ECO:0000313" key="7">
    <source>
        <dbReference type="Proteomes" id="UP000186026"/>
    </source>
</evidence>
<dbReference type="SUPFAM" id="SSF52413">
    <property type="entry name" value="UDP-glucose/GDP-mannose dehydrogenase C-terminal domain"/>
    <property type="match status" value="1"/>
</dbReference>
<dbReference type="Pfam" id="PF00984">
    <property type="entry name" value="UDPG_MGDP_dh"/>
    <property type="match status" value="1"/>
</dbReference>
<dbReference type="GO" id="GO:0000271">
    <property type="term" value="P:polysaccharide biosynthetic process"/>
    <property type="evidence" value="ECO:0007669"/>
    <property type="project" value="InterPro"/>
</dbReference>
<organism evidence="6 7">
    <name type="scientific">Belliella pelovolcani</name>
    <dbReference type="NCBI Taxonomy" id="529505"/>
    <lineage>
        <taxon>Bacteria</taxon>
        <taxon>Pseudomonadati</taxon>
        <taxon>Bacteroidota</taxon>
        <taxon>Cytophagia</taxon>
        <taxon>Cytophagales</taxon>
        <taxon>Cyclobacteriaceae</taxon>
        <taxon>Belliella</taxon>
    </lineage>
</organism>
<dbReference type="GO" id="GO:0016616">
    <property type="term" value="F:oxidoreductase activity, acting on the CH-OH group of donors, NAD or NADP as acceptor"/>
    <property type="evidence" value="ECO:0007669"/>
    <property type="project" value="InterPro"/>
</dbReference>